<dbReference type="RefSeq" id="WP_268757700.1">
    <property type="nucleotide sequence ID" value="NZ_CP113836.1"/>
</dbReference>
<dbReference type="InterPro" id="IPR003615">
    <property type="entry name" value="HNH_nuc"/>
</dbReference>
<dbReference type="EMBL" id="CP113836">
    <property type="protein sequence ID" value="WAL67602.1"/>
    <property type="molecule type" value="Genomic_DNA"/>
</dbReference>
<name>A0ABY7B6K2_9PSEU</name>
<accession>A0ABY7B6K2</accession>
<dbReference type="Proteomes" id="UP001163203">
    <property type="component" value="Chromosome"/>
</dbReference>
<dbReference type="InterPro" id="IPR003870">
    <property type="entry name" value="DUF222"/>
</dbReference>
<feature type="domain" description="DUF222" evidence="1">
    <location>
        <begin position="54"/>
        <end position="203"/>
    </location>
</feature>
<organism evidence="2 3">
    <name type="scientific">Amycolatopsis cynarae</name>
    <dbReference type="NCBI Taxonomy" id="2995223"/>
    <lineage>
        <taxon>Bacteria</taxon>
        <taxon>Bacillati</taxon>
        <taxon>Actinomycetota</taxon>
        <taxon>Actinomycetes</taxon>
        <taxon>Pseudonocardiales</taxon>
        <taxon>Pseudonocardiaceae</taxon>
        <taxon>Amycolatopsis</taxon>
    </lineage>
</organism>
<dbReference type="Pfam" id="PF02720">
    <property type="entry name" value="DUF222"/>
    <property type="match status" value="1"/>
</dbReference>
<keyword evidence="3" id="KW-1185">Reference proteome</keyword>
<reference evidence="2" key="1">
    <citation type="submission" date="2022-11" db="EMBL/GenBank/DDBJ databases">
        <authorList>
            <person name="Mo P."/>
        </authorList>
    </citation>
    <scope>NUCLEOTIDE SEQUENCE</scope>
    <source>
        <strain evidence="2">HUAS 11-8</strain>
    </source>
</reference>
<proteinExistence type="predicted"/>
<dbReference type="Gene3D" id="1.10.30.50">
    <property type="match status" value="1"/>
</dbReference>
<evidence type="ECO:0000313" key="2">
    <source>
        <dbReference type="EMBL" id="WAL67602.1"/>
    </source>
</evidence>
<evidence type="ECO:0000313" key="3">
    <source>
        <dbReference type="Proteomes" id="UP001163203"/>
    </source>
</evidence>
<protein>
    <submittedName>
        <fullName evidence="2">DUF222 domain-containing protein</fullName>
    </submittedName>
</protein>
<gene>
    <name evidence="2" type="ORF">ORV05_07410</name>
</gene>
<sequence>MTENWGFTGPKPELYDSIADLDRDDVLSLIAAAEACSNACQAVKLAAISALGDADSVAKEVALELHYGARQAEGQVSLARDLAQRLPGTFEAMRRGEVDPYRASKVADQTSVLADDQAREVDAQVAGKITTRDATSVRRLVNRTVARVDPDGHARRCEERKRSRKVQLCHEDDGMATLYAYLPAEIAATIYTRVDRVARRLRSRSEERTLDELAGHGPIPAELAREIAQNATIRRVITDPMTGTPIEVGRHHYRPPAATKELVQVRDRECRVPGCHRPVQACDLDHVQPWAHGGDTHHANLCGLCRRDHRLKDEPGWQHRMTDTGVLEITTPAGRTYRSEPEPLTTAA</sequence>
<evidence type="ECO:0000259" key="1">
    <source>
        <dbReference type="Pfam" id="PF02720"/>
    </source>
</evidence>
<dbReference type="CDD" id="cd00085">
    <property type="entry name" value="HNHc"/>
    <property type="match status" value="1"/>
</dbReference>